<sequence length="124" mass="13834">MDNEVWETMSEPERQIFMDECFSYDKELKNNGHYAGGEALQDAQNATTLQWRSGRVSVTDGPFAETKEQIGGIMILEAADLNHAIRLLSKHPSLRLGRGGGSWEIRPAADLAAMIKESEQRKKG</sequence>
<dbReference type="InterPro" id="IPR005545">
    <property type="entry name" value="YCII"/>
</dbReference>
<dbReference type="EMBL" id="FXTH01000013">
    <property type="protein sequence ID" value="SMO79374.1"/>
    <property type="molecule type" value="Genomic_DNA"/>
</dbReference>
<comment type="similarity">
    <text evidence="1">Belongs to the YciI family.</text>
</comment>
<organism evidence="3 4">
    <name type="scientific">Fodinibius sediminis</name>
    <dbReference type="NCBI Taxonomy" id="1214077"/>
    <lineage>
        <taxon>Bacteria</taxon>
        <taxon>Pseudomonadati</taxon>
        <taxon>Balneolota</taxon>
        <taxon>Balneolia</taxon>
        <taxon>Balneolales</taxon>
        <taxon>Balneolaceae</taxon>
        <taxon>Fodinibius</taxon>
    </lineage>
</organism>
<reference evidence="3 4" key="1">
    <citation type="submission" date="2017-05" db="EMBL/GenBank/DDBJ databases">
        <authorList>
            <person name="Varghese N."/>
            <person name="Submissions S."/>
        </authorList>
    </citation>
    <scope>NUCLEOTIDE SEQUENCE [LARGE SCALE GENOMIC DNA]</scope>
    <source>
        <strain evidence="3 4">DSM 21194</strain>
    </source>
</reference>
<evidence type="ECO:0000313" key="3">
    <source>
        <dbReference type="EMBL" id="SMO79374.1"/>
    </source>
</evidence>
<dbReference type="Gene3D" id="3.30.70.1060">
    <property type="entry name" value="Dimeric alpha+beta barrel"/>
    <property type="match status" value="1"/>
</dbReference>
<dbReference type="InterPro" id="IPR011008">
    <property type="entry name" value="Dimeric_a/b-barrel"/>
</dbReference>
<dbReference type="PANTHER" id="PTHR35174">
    <property type="entry name" value="BLL7171 PROTEIN-RELATED"/>
    <property type="match status" value="1"/>
</dbReference>
<gene>
    <name evidence="3" type="ORF">SAMN06265218_113140</name>
</gene>
<name>A0A521E612_9BACT</name>
<evidence type="ECO:0000313" key="4">
    <source>
        <dbReference type="Proteomes" id="UP000317593"/>
    </source>
</evidence>
<dbReference type="Pfam" id="PF03795">
    <property type="entry name" value="YCII"/>
    <property type="match status" value="1"/>
</dbReference>
<dbReference type="PANTHER" id="PTHR35174:SF3">
    <property type="entry name" value="BLL7171 PROTEIN"/>
    <property type="match status" value="1"/>
</dbReference>
<proteinExistence type="inferred from homology"/>
<keyword evidence="4" id="KW-1185">Reference proteome</keyword>
<dbReference type="Proteomes" id="UP000317593">
    <property type="component" value="Unassembled WGS sequence"/>
</dbReference>
<dbReference type="SUPFAM" id="SSF54909">
    <property type="entry name" value="Dimeric alpha+beta barrel"/>
    <property type="match status" value="1"/>
</dbReference>
<evidence type="ECO:0000259" key="2">
    <source>
        <dbReference type="Pfam" id="PF03795"/>
    </source>
</evidence>
<dbReference type="AlphaFoldDB" id="A0A521E612"/>
<protein>
    <submittedName>
        <fullName evidence="3">Uncharacterized conserved protein</fullName>
    </submittedName>
</protein>
<evidence type="ECO:0000256" key="1">
    <source>
        <dbReference type="ARBA" id="ARBA00007689"/>
    </source>
</evidence>
<feature type="domain" description="YCII-related" evidence="2">
    <location>
        <begin position="11"/>
        <end position="97"/>
    </location>
</feature>
<accession>A0A521E612</accession>